<dbReference type="GO" id="GO:0003825">
    <property type="term" value="F:alpha,alpha-trehalose-phosphate synthase (UDP-forming) activity"/>
    <property type="evidence" value="ECO:0007669"/>
    <property type="project" value="TreeGrafter"/>
</dbReference>
<dbReference type="EMBL" id="CVMT01000008">
    <property type="protein sequence ID" value="CRG90531.1"/>
    <property type="molecule type" value="Genomic_DNA"/>
</dbReference>
<evidence type="ECO:0000313" key="4">
    <source>
        <dbReference type="Proteomes" id="UP000054383"/>
    </source>
</evidence>
<dbReference type="Gene3D" id="1.20.120.520">
    <property type="entry name" value="nmb1532 protein domain like"/>
    <property type="match status" value="1"/>
</dbReference>
<dbReference type="PANTHER" id="PTHR10788">
    <property type="entry name" value="TREHALOSE-6-PHOSPHATE SYNTHASE"/>
    <property type="match status" value="1"/>
</dbReference>
<organism evidence="3 4">
    <name type="scientific">Talaromyces islandicus</name>
    <name type="common">Penicillium islandicum</name>
    <dbReference type="NCBI Taxonomy" id="28573"/>
    <lineage>
        <taxon>Eukaryota</taxon>
        <taxon>Fungi</taxon>
        <taxon>Dikarya</taxon>
        <taxon>Ascomycota</taxon>
        <taxon>Pezizomycotina</taxon>
        <taxon>Eurotiomycetes</taxon>
        <taxon>Eurotiomycetidae</taxon>
        <taxon>Eurotiales</taxon>
        <taxon>Trichocomaceae</taxon>
        <taxon>Talaromyces</taxon>
        <taxon>Talaromyces sect. Islandici</taxon>
    </lineage>
</organism>
<dbReference type="Gene3D" id="3.40.50.2000">
    <property type="entry name" value="Glycogen Phosphorylase B"/>
    <property type="match status" value="2"/>
</dbReference>
<evidence type="ECO:0000313" key="3">
    <source>
        <dbReference type="EMBL" id="CRG90531.1"/>
    </source>
</evidence>
<dbReference type="GO" id="GO:0005992">
    <property type="term" value="P:trehalose biosynthetic process"/>
    <property type="evidence" value="ECO:0007669"/>
    <property type="project" value="InterPro"/>
</dbReference>
<dbReference type="GO" id="GO:0034605">
    <property type="term" value="P:cellular response to heat"/>
    <property type="evidence" value="ECO:0007669"/>
    <property type="project" value="TreeGrafter"/>
</dbReference>
<dbReference type="SUPFAM" id="SSF53756">
    <property type="entry name" value="UDP-Glycosyltransferase/glycogen phosphorylase"/>
    <property type="match status" value="1"/>
</dbReference>
<keyword evidence="4" id="KW-1185">Reference proteome</keyword>
<dbReference type="Pfam" id="PF00982">
    <property type="entry name" value="Glyco_transf_20"/>
    <property type="match status" value="1"/>
</dbReference>
<protein>
    <submittedName>
        <fullName evidence="3">Alpha,alpha-trehalose-phosphate synthase (UDP-forming)</fullName>
    </submittedName>
</protein>
<dbReference type="GO" id="GO:0004805">
    <property type="term" value="F:trehalose-phosphatase activity"/>
    <property type="evidence" value="ECO:0007669"/>
    <property type="project" value="TreeGrafter"/>
</dbReference>
<reference evidence="3 4" key="1">
    <citation type="submission" date="2015-04" db="EMBL/GenBank/DDBJ databases">
        <authorList>
            <person name="Syromyatnikov M.Y."/>
            <person name="Popov V.N."/>
        </authorList>
    </citation>
    <scope>NUCLEOTIDE SEQUENCE [LARGE SCALE GENOMIC DNA]</scope>
    <source>
        <strain evidence="3">WF-38-12</strain>
    </source>
</reference>
<dbReference type="OrthoDB" id="755951at2759"/>
<sequence length="633" mass="72426">MTREPALFVVSNRLPVTVERTEGGKYETSPSSGGLVSALRGLSDSTTNFLWYGWPGLEVPEKDQEIVRKQLAETKAIPIFLEKELAYKHYNGFSNSILWPLLHYQMHEIHMSNTYWEAYQEVNHIFAQTLLPELQDGDTVWIHDYHLLLLPSYLRDVLQSDKKRVKVGLFLHTVFPASDFFRILPVRKDILAGFLACDLIGFHIQSYTDNFLQSCRQIMGLETRWSQVLFQERAVDVITCPIGINPGEFPKTLSESTTTERMGVLREKFKDVQLIISVDRLDYIKGIPLRISAIDALLTKHTECVGKVVLLQILIPSREGVEGYQLLHSQIDESVSRVNGKFGKIDITPIQSLFSGVSKPELAALYAMSDVCVVSSTRDGLNLVSFEYVACQQERHGVLLLSEFAGSAELLEGSLQFNPWNVDEFEEALYRALKMGVAERAHRWEQMWEWAIKNDHRELEDAYNKILSAATADEKRRWQNQFTWELARHSIGEELLVYPAFEKNLPDGKQLADKDRSEHQKVKELLYKFQGLKPDDHDFTPTLQSIWTDLSQHIKEEEEQDLVKLEDALQQHDSESLTTKFNLTKKFIPSRSHPDAPDKPPFETVAGLLAAPLDHLSDIFRKFPTESKSELPP</sequence>
<gene>
    <name evidence="3" type="primary">tpsA</name>
    <name evidence="3" type="ORF">PISL3812_07575</name>
</gene>
<dbReference type="CDD" id="cd03788">
    <property type="entry name" value="GT20_TPS"/>
    <property type="match status" value="1"/>
</dbReference>
<accession>A0A0U1M645</accession>
<name>A0A0U1M645_TALIS</name>
<keyword evidence="2" id="KW-0808">Transferase</keyword>
<proteinExistence type="predicted"/>
<evidence type="ECO:0000256" key="1">
    <source>
        <dbReference type="ARBA" id="ARBA00022676"/>
    </source>
</evidence>
<keyword evidence="1" id="KW-0328">Glycosyltransferase</keyword>
<dbReference type="InterPro" id="IPR001830">
    <property type="entry name" value="Glyco_trans_20"/>
</dbReference>
<evidence type="ECO:0000256" key="2">
    <source>
        <dbReference type="ARBA" id="ARBA00022679"/>
    </source>
</evidence>
<dbReference type="PANTHER" id="PTHR10788:SF75">
    <property type="entry name" value="SYNTHASE SUBUNIT OF TREHALOSE-6-PHOSPHATE SYNTHASE_PHOSPHATASE COMPLEX (EUROFUNG)"/>
    <property type="match status" value="1"/>
</dbReference>
<dbReference type="STRING" id="28573.A0A0U1M645"/>
<dbReference type="GO" id="GO:0005946">
    <property type="term" value="C:alpha,alpha-trehalose-phosphate synthase complex (UDP-forming)"/>
    <property type="evidence" value="ECO:0007669"/>
    <property type="project" value="TreeGrafter"/>
</dbReference>
<dbReference type="FunFam" id="3.40.50.2000:FF:000010">
    <property type="entry name" value="Alpha,alpha-trehalose-phosphate synthase"/>
    <property type="match status" value="1"/>
</dbReference>
<dbReference type="Proteomes" id="UP000054383">
    <property type="component" value="Unassembled WGS sequence"/>
</dbReference>
<dbReference type="AlphaFoldDB" id="A0A0U1M645"/>
<dbReference type="GO" id="GO:0005829">
    <property type="term" value="C:cytosol"/>
    <property type="evidence" value="ECO:0007669"/>
    <property type="project" value="TreeGrafter"/>
</dbReference>